<proteinExistence type="predicted"/>
<feature type="region of interest" description="Disordered" evidence="1">
    <location>
        <begin position="197"/>
        <end position="253"/>
    </location>
</feature>
<keyword evidence="3" id="KW-1185">Reference proteome</keyword>
<feature type="compositionally biased region" description="Low complexity" evidence="1">
    <location>
        <begin position="1"/>
        <end position="22"/>
    </location>
</feature>
<protein>
    <submittedName>
        <fullName evidence="2">Condensation protein</fullName>
    </submittedName>
</protein>
<feature type="region of interest" description="Disordered" evidence="1">
    <location>
        <begin position="1"/>
        <end position="23"/>
    </location>
</feature>
<dbReference type="EMBL" id="JAVREN010000020">
    <property type="protein sequence ID" value="MDT0308285.1"/>
    <property type="molecule type" value="Genomic_DNA"/>
</dbReference>
<dbReference type="RefSeq" id="WP_311631234.1">
    <property type="nucleotide sequence ID" value="NZ_JAVREN010000020.1"/>
</dbReference>
<evidence type="ECO:0000313" key="3">
    <source>
        <dbReference type="Proteomes" id="UP001183388"/>
    </source>
</evidence>
<dbReference type="InterPro" id="IPR023213">
    <property type="entry name" value="CAT-like_dom_sf"/>
</dbReference>
<evidence type="ECO:0000313" key="2">
    <source>
        <dbReference type="EMBL" id="MDT0308285.1"/>
    </source>
</evidence>
<dbReference type="Gene3D" id="3.30.559.10">
    <property type="entry name" value="Chloramphenicol acetyltransferase-like domain"/>
    <property type="match status" value="1"/>
</dbReference>
<dbReference type="SUPFAM" id="SSF52777">
    <property type="entry name" value="CoA-dependent acyltransferases"/>
    <property type="match status" value="1"/>
</dbReference>
<comment type="caution">
    <text evidence="2">The sequence shown here is derived from an EMBL/GenBank/DDBJ whole genome shotgun (WGS) entry which is preliminary data.</text>
</comment>
<evidence type="ECO:0000256" key="1">
    <source>
        <dbReference type="SAM" id="MobiDB-lite"/>
    </source>
</evidence>
<feature type="region of interest" description="Disordered" evidence="1">
    <location>
        <begin position="299"/>
        <end position="319"/>
    </location>
</feature>
<sequence length="484" mass="50915">MTTARPASSPAAAPAAAGGRRPFPLVDEISRHVRDEREPETVHIEVHLPGTLDPERLRAAFHEALRRHPGVLVREAPGPWYRLRYEWEPAGGPDADPLEFPASRDLAEARARAVAEIPPLSAAPPVRMAVVRPGGAEPGTSEPGAVLFLTVNHTALDGPACLRILQTAADLYRGGDAAPQDVASSAPAAPAVREFAPEPRPRQAGQAGNAGPTGNTGNAAARPRPPAVPAWRRPARVARGTPDPAPGRPRGNGIRIAEVPVPGRPPGAPWTVNDQLLVAAARAIAEWNAARGARPRPLRVTMPIDDRDPGPAMPIGNGTRLVEVPFRPEELTAWDTPRLLRATAARTRALKALGRPQLGPGTALLTAPYAPVAWRAALTRGLRRAAAPWISTVLVSNLGRIPHPLDFGPAGRPGAIWFSAPARMPRGLALTASSVRGRLHLVLRWSTALLGARDGAELLDAVVAHLAALDAAALNAAALGRGKP</sequence>
<accession>A0ABU2L9N1</accession>
<feature type="compositionally biased region" description="Low complexity" evidence="1">
    <location>
        <begin position="203"/>
        <end position="222"/>
    </location>
</feature>
<reference evidence="3" key="1">
    <citation type="submission" date="2023-07" db="EMBL/GenBank/DDBJ databases">
        <title>30 novel species of actinomycetes from the DSMZ collection.</title>
        <authorList>
            <person name="Nouioui I."/>
        </authorList>
    </citation>
    <scope>NUCLEOTIDE SEQUENCE [LARGE SCALE GENOMIC DNA]</scope>
    <source>
        <strain evidence="3">DSM 44917</strain>
    </source>
</reference>
<name>A0ABU2L9N1_9ACTN</name>
<dbReference type="Proteomes" id="UP001183388">
    <property type="component" value="Unassembled WGS sequence"/>
</dbReference>
<gene>
    <name evidence="2" type="ORF">RM780_15130</name>
</gene>
<organism evidence="2 3">
    <name type="scientific">Streptomyces boetiae</name>
    <dbReference type="NCBI Taxonomy" id="3075541"/>
    <lineage>
        <taxon>Bacteria</taxon>
        <taxon>Bacillati</taxon>
        <taxon>Actinomycetota</taxon>
        <taxon>Actinomycetes</taxon>
        <taxon>Kitasatosporales</taxon>
        <taxon>Streptomycetaceae</taxon>
        <taxon>Streptomyces</taxon>
    </lineage>
</organism>